<comment type="caution">
    <text evidence="3">The sequence shown here is derived from an EMBL/GenBank/DDBJ whole genome shotgun (WGS) entry which is preliminary data.</text>
</comment>
<evidence type="ECO:0008006" key="5">
    <source>
        <dbReference type="Google" id="ProtNLM"/>
    </source>
</evidence>
<keyword evidence="2" id="KW-0472">Membrane</keyword>
<proteinExistence type="predicted"/>
<dbReference type="EMBL" id="MHKI01000004">
    <property type="protein sequence ID" value="OGY88101.1"/>
    <property type="molecule type" value="Genomic_DNA"/>
</dbReference>
<feature type="compositionally biased region" description="Polar residues" evidence="1">
    <location>
        <begin position="101"/>
        <end position="112"/>
    </location>
</feature>
<accession>A0A1G2BFZ1</accession>
<evidence type="ECO:0000256" key="1">
    <source>
        <dbReference type="SAM" id="MobiDB-lite"/>
    </source>
</evidence>
<evidence type="ECO:0000313" key="3">
    <source>
        <dbReference type="EMBL" id="OGY88101.1"/>
    </source>
</evidence>
<reference evidence="3 4" key="1">
    <citation type="journal article" date="2016" name="Nat. Commun.">
        <title>Thousands of microbial genomes shed light on interconnected biogeochemical processes in an aquifer system.</title>
        <authorList>
            <person name="Anantharaman K."/>
            <person name="Brown C.T."/>
            <person name="Hug L.A."/>
            <person name="Sharon I."/>
            <person name="Castelle C.J."/>
            <person name="Probst A.J."/>
            <person name="Thomas B.C."/>
            <person name="Singh A."/>
            <person name="Wilkins M.J."/>
            <person name="Karaoz U."/>
            <person name="Brodie E.L."/>
            <person name="Williams K.H."/>
            <person name="Hubbard S.S."/>
            <person name="Banfield J.F."/>
        </authorList>
    </citation>
    <scope>NUCLEOTIDE SEQUENCE [LARGE SCALE GENOMIC DNA]</scope>
</reference>
<evidence type="ECO:0000313" key="4">
    <source>
        <dbReference type="Proteomes" id="UP000176420"/>
    </source>
</evidence>
<keyword evidence="2" id="KW-1133">Transmembrane helix</keyword>
<evidence type="ECO:0000256" key="2">
    <source>
        <dbReference type="SAM" id="Phobius"/>
    </source>
</evidence>
<feature type="region of interest" description="Disordered" evidence="1">
    <location>
        <begin position="101"/>
        <end position="121"/>
    </location>
</feature>
<dbReference type="Proteomes" id="UP000176420">
    <property type="component" value="Unassembled WGS sequence"/>
</dbReference>
<feature type="transmembrane region" description="Helical" evidence="2">
    <location>
        <begin position="30"/>
        <end position="49"/>
    </location>
</feature>
<protein>
    <recommendedName>
        <fullName evidence="5">Cell division protein FtsL</fullName>
    </recommendedName>
</protein>
<name>A0A1G2BFZ1_9BACT</name>
<organism evidence="3 4">
    <name type="scientific">Candidatus Kerfeldbacteria bacterium RIFOXYB2_FULL_38_14</name>
    <dbReference type="NCBI Taxonomy" id="1798547"/>
    <lineage>
        <taxon>Bacteria</taxon>
        <taxon>Candidatus Kerfeldiibacteriota</taxon>
    </lineage>
</organism>
<dbReference type="AlphaFoldDB" id="A0A1G2BFZ1"/>
<gene>
    <name evidence="3" type="ORF">A2319_01575</name>
</gene>
<keyword evidence="2" id="KW-0812">Transmembrane</keyword>
<sequence length="121" mass="13480">MSRFCFFKTYVKTSHPVAGGTFGLLDKNCIRVFILLGIVLGGVLYLWLVNSAAHSGFYLTDLESQISVLQEEHKKMEVMQAELQTLDYIKDMSESQAMVQSSTTDYLATPPSSDVAFADNE</sequence>